<dbReference type="SUPFAM" id="SSF53335">
    <property type="entry name" value="S-adenosyl-L-methionine-dependent methyltransferases"/>
    <property type="match status" value="1"/>
</dbReference>
<reference evidence="4 5" key="1">
    <citation type="submission" date="2015-08" db="EMBL/GenBank/DDBJ databases">
        <authorList>
            <person name="Babu N.S."/>
            <person name="Beckwith C.J."/>
            <person name="Beseler K.G."/>
            <person name="Brison A."/>
            <person name="Carone J.V."/>
            <person name="Caskin T.P."/>
            <person name="Diamond M."/>
            <person name="Durham M.E."/>
            <person name="Foxe J.M."/>
            <person name="Go M."/>
            <person name="Henderson B.A."/>
            <person name="Jones I.B."/>
            <person name="McGettigan J.A."/>
            <person name="Micheletti S.J."/>
            <person name="Nasrallah M.E."/>
            <person name="Ortiz D."/>
            <person name="Piller C.R."/>
            <person name="Privatt S.R."/>
            <person name="Schneider S.L."/>
            <person name="Sharp S."/>
            <person name="Smith T.C."/>
            <person name="Stanton J.D."/>
            <person name="Ullery H.E."/>
            <person name="Wilson R.J."/>
            <person name="Serrano M.G."/>
            <person name="Buck G."/>
            <person name="Lee V."/>
            <person name="Wang Y."/>
            <person name="Carvalho R."/>
            <person name="Voegtly L."/>
            <person name="Shi R."/>
            <person name="Duckworth R."/>
            <person name="Johnson A."/>
            <person name="Loviza R."/>
            <person name="Walstead R."/>
            <person name="Shah Z."/>
            <person name="Kiflezghi M."/>
            <person name="Wade K."/>
            <person name="Ball S.L."/>
            <person name="Bradley K.W."/>
            <person name="Asai D.J."/>
            <person name="Bowman C.A."/>
            <person name="Russell D.A."/>
            <person name="Pope W.H."/>
            <person name="Jacobs-Sera D."/>
            <person name="Hendrix R.W."/>
            <person name="Hatfull G.F."/>
        </authorList>
    </citation>
    <scope>NUCLEOTIDE SEQUENCE [LARGE SCALE GENOMIC DNA]</scope>
    <source>
        <strain evidence="4 5">DSM 27648</strain>
    </source>
</reference>
<dbReference type="KEGG" id="llu:AKJ09_07929"/>
<organism evidence="4 5">
    <name type="scientific">Labilithrix luteola</name>
    <dbReference type="NCBI Taxonomy" id="1391654"/>
    <lineage>
        <taxon>Bacteria</taxon>
        <taxon>Pseudomonadati</taxon>
        <taxon>Myxococcota</taxon>
        <taxon>Polyangia</taxon>
        <taxon>Polyangiales</taxon>
        <taxon>Labilitrichaceae</taxon>
        <taxon>Labilithrix</taxon>
    </lineage>
</organism>
<keyword evidence="1 4" id="KW-0489">Methyltransferase</keyword>
<dbReference type="CDD" id="cd02440">
    <property type="entry name" value="AdoMet_MTases"/>
    <property type="match status" value="1"/>
</dbReference>
<keyword evidence="5" id="KW-1185">Reference proteome</keyword>
<evidence type="ECO:0000256" key="1">
    <source>
        <dbReference type="ARBA" id="ARBA00022603"/>
    </source>
</evidence>
<dbReference type="Pfam" id="PF13578">
    <property type="entry name" value="Methyltransf_24"/>
    <property type="match status" value="1"/>
</dbReference>
<dbReference type="EMBL" id="CP012333">
    <property type="protein sequence ID" value="AKV01266.1"/>
    <property type="molecule type" value="Genomic_DNA"/>
</dbReference>
<dbReference type="PANTHER" id="PTHR43167:SF1">
    <property type="entry name" value="PUTATIVE (AFU_ORTHOLOGUE AFUA_6G01830)-RELATED"/>
    <property type="match status" value="1"/>
</dbReference>
<keyword evidence="3" id="KW-0949">S-adenosyl-L-methionine</keyword>
<dbReference type="PATRIC" id="fig|1391654.3.peg.8039"/>
<dbReference type="InterPro" id="IPR029063">
    <property type="entry name" value="SAM-dependent_MTases_sf"/>
</dbReference>
<dbReference type="GO" id="GO:0008171">
    <property type="term" value="F:O-methyltransferase activity"/>
    <property type="evidence" value="ECO:0007669"/>
    <property type="project" value="InterPro"/>
</dbReference>
<evidence type="ECO:0000313" key="4">
    <source>
        <dbReference type="EMBL" id="AKV01266.1"/>
    </source>
</evidence>
<accession>A0A0K1Q625</accession>
<keyword evidence="2 4" id="KW-0808">Transferase</keyword>
<sequence length="247" mass="27273">MQPLHWMHASSRRKIRCKENTTMIATLHSPKVAGVLEHLFADAAKVDHEELAPFQAMSRADRDAVFASMKDDYRTFYRKMNRAYLPVSAEFGRFLYVLARTRDAKTIVEFGTSFGISTIHLAAALRDNGGGRLVTTEFEPTKTERARKNLTDAGLVDLVEFRDGDALETLRDGVGAPIDLLLLDGAKPLYMPLLERLVSHLAPGAVVAADNAKDSPELVAHLRNPANGYVSLSIPWDGDDNEVAVRA</sequence>
<gene>
    <name evidence="4" type="ORF">AKJ09_07929</name>
</gene>
<dbReference type="PANTHER" id="PTHR43167">
    <property type="entry name" value="PUTATIVE (AFU_ORTHOLOGUE AFUA_6G01830)-RELATED"/>
    <property type="match status" value="1"/>
</dbReference>
<dbReference type="AlphaFoldDB" id="A0A0K1Q625"/>
<evidence type="ECO:0000256" key="2">
    <source>
        <dbReference type="ARBA" id="ARBA00022679"/>
    </source>
</evidence>
<dbReference type="STRING" id="1391654.AKJ09_07929"/>
<dbReference type="Gene3D" id="3.40.50.150">
    <property type="entry name" value="Vaccinia Virus protein VP39"/>
    <property type="match status" value="1"/>
</dbReference>
<dbReference type="GO" id="GO:0032259">
    <property type="term" value="P:methylation"/>
    <property type="evidence" value="ECO:0007669"/>
    <property type="project" value="UniProtKB-KW"/>
</dbReference>
<name>A0A0K1Q625_9BACT</name>
<evidence type="ECO:0000256" key="3">
    <source>
        <dbReference type="ARBA" id="ARBA00022691"/>
    </source>
</evidence>
<dbReference type="PROSITE" id="PS51682">
    <property type="entry name" value="SAM_OMT_I"/>
    <property type="match status" value="1"/>
</dbReference>
<evidence type="ECO:0000313" key="5">
    <source>
        <dbReference type="Proteomes" id="UP000064967"/>
    </source>
</evidence>
<proteinExistence type="predicted"/>
<protein>
    <submittedName>
        <fullName evidence="4">O-methyltransferase</fullName>
    </submittedName>
</protein>
<dbReference type="Proteomes" id="UP000064967">
    <property type="component" value="Chromosome"/>
</dbReference>
<dbReference type="InterPro" id="IPR002935">
    <property type="entry name" value="SAM_O-MeTrfase"/>
</dbReference>